<feature type="transmembrane region" description="Helical" evidence="2">
    <location>
        <begin position="12"/>
        <end position="34"/>
    </location>
</feature>
<evidence type="ECO:0000256" key="1">
    <source>
        <dbReference type="SAM" id="MobiDB-lite"/>
    </source>
</evidence>
<protein>
    <recommendedName>
        <fullName evidence="5">Secretion/DNA translocation related TadE-like protein</fullName>
    </recommendedName>
</protein>
<dbReference type="NCBIfam" id="TIGR03816">
    <property type="entry name" value="tadE_like_DECH"/>
    <property type="match status" value="1"/>
</dbReference>
<dbReference type="RefSeq" id="WP_286278997.1">
    <property type="nucleotide sequence ID" value="NZ_AP027731.1"/>
</dbReference>
<feature type="region of interest" description="Disordered" evidence="1">
    <location>
        <begin position="109"/>
        <end position="130"/>
    </location>
</feature>
<evidence type="ECO:0000313" key="4">
    <source>
        <dbReference type="Proteomes" id="UP001321498"/>
    </source>
</evidence>
<reference evidence="4" key="1">
    <citation type="journal article" date="2019" name="Int. J. Syst. Evol. Microbiol.">
        <title>The Global Catalogue of Microorganisms (GCM) 10K type strain sequencing project: providing services to taxonomists for standard genome sequencing and annotation.</title>
        <authorList>
            <consortium name="The Broad Institute Genomics Platform"/>
            <consortium name="The Broad Institute Genome Sequencing Center for Infectious Disease"/>
            <person name="Wu L."/>
            <person name="Ma J."/>
        </authorList>
    </citation>
    <scope>NUCLEOTIDE SEQUENCE [LARGE SCALE GENOMIC DNA]</scope>
    <source>
        <strain evidence="4">NBRC 108725</strain>
    </source>
</reference>
<organism evidence="3 4">
    <name type="scientific">Naasia aerilata</name>
    <dbReference type="NCBI Taxonomy" id="1162966"/>
    <lineage>
        <taxon>Bacteria</taxon>
        <taxon>Bacillati</taxon>
        <taxon>Actinomycetota</taxon>
        <taxon>Actinomycetes</taxon>
        <taxon>Micrococcales</taxon>
        <taxon>Microbacteriaceae</taxon>
        <taxon>Naasia</taxon>
    </lineage>
</organism>
<gene>
    <name evidence="3" type="ORF">GCM10025866_16760</name>
</gene>
<keyword evidence="2" id="KW-1133">Transmembrane helix</keyword>
<evidence type="ECO:0008006" key="5">
    <source>
        <dbReference type="Google" id="ProtNLM"/>
    </source>
</evidence>
<proteinExistence type="predicted"/>
<accession>A0ABN6XPK3</accession>
<dbReference type="InterPro" id="IPR021202">
    <property type="entry name" value="Rv3654c-like"/>
</dbReference>
<evidence type="ECO:0000256" key="2">
    <source>
        <dbReference type="SAM" id="Phobius"/>
    </source>
</evidence>
<keyword evidence="2" id="KW-0812">Transmembrane</keyword>
<keyword evidence="2" id="KW-0472">Membrane</keyword>
<keyword evidence="4" id="KW-1185">Reference proteome</keyword>
<dbReference type="Proteomes" id="UP001321498">
    <property type="component" value="Chromosome"/>
</dbReference>
<dbReference type="PROSITE" id="PS51257">
    <property type="entry name" value="PROKAR_LIPOPROTEIN"/>
    <property type="match status" value="1"/>
</dbReference>
<evidence type="ECO:0000313" key="3">
    <source>
        <dbReference type="EMBL" id="BDZ45767.1"/>
    </source>
</evidence>
<sequence>MTAAAERDRTDAGAGSVLVLAVAAACILLCGLLVPLYMAVAAKRVAAAGADAAALAAADALSGALPGFPCEVAAEVARSAGAVLERCRAEADSAVVTVSLRILGMPVSASARAGPPPEPARHAATGPGTD</sequence>
<dbReference type="EMBL" id="AP027731">
    <property type="protein sequence ID" value="BDZ45767.1"/>
    <property type="molecule type" value="Genomic_DNA"/>
</dbReference>
<name>A0ABN6XPK3_9MICO</name>